<dbReference type="PANTHER" id="PTHR38248">
    <property type="entry name" value="FUNK1 6"/>
    <property type="match status" value="1"/>
</dbReference>
<feature type="compositionally biased region" description="Polar residues" evidence="1">
    <location>
        <begin position="498"/>
        <end position="518"/>
    </location>
</feature>
<feature type="compositionally biased region" description="Polar residues" evidence="1">
    <location>
        <begin position="1036"/>
        <end position="1045"/>
    </location>
</feature>
<feature type="region of interest" description="Disordered" evidence="1">
    <location>
        <begin position="380"/>
        <end position="484"/>
    </location>
</feature>
<gene>
    <name evidence="3" type="ORF">LAESUDRAFT_682471</name>
</gene>
<feature type="region of interest" description="Disordered" evidence="1">
    <location>
        <begin position="884"/>
        <end position="1072"/>
    </location>
</feature>
<proteinExistence type="predicted"/>
<feature type="compositionally biased region" description="Basic and acidic residues" evidence="1">
    <location>
        <begin position="380"/>
        <end position="390"/>
    </location>
</feature>
<dbReference type="InterPro" id="IPR040976">
    <property type="entry name" value="Pkinase_fungal"/>
</dbReference>
<feature type="compositionally biased region" description="Polar residues" evidence="1">
    <location>
        <begin position="403"/>
        <end position="440"/>
    </location>
</feature>
<dbReference type="Pfam" id="PF17667">
    <property type="entry name" value="Pkinase_fungal"/>
    <property type="match status" value="1"/>
</dbReference>
<keyword evidence="4" id="KW-1185">Reference proteome</keyword>
<feature type="compositionally biased region" description="Low complexity" evidence="1">
    <location>
        <begin position="449"/>
        <end position="463"/>
    </location>
</feature>
<dbReference type="GeneID" id="63822821"/>
<dbReference type="RefSeq" id="XP_040762376.1">
    <property type="nucleotide sequence ID" value="XM_040905792.1"/>
</dbReference>
<organism evidence="3 4">
    <name type="scientific">Laetiporus sulphureus 93-53</name>
    <dbReference type="NCBI Taxonomy" id="1314785"/>
    <lineage>
        <taxon>Eukaryota</taxon>
        <taxon>Fungi</taxon>
        <taxon>Dikarya</taxon>
        <taxon>Basidiomycota</taxon>
        <taxon>Agaricomycotina</taxon>
        <taxon>Agaricomycetes</taxon>
        <taxon>Polyporales</taxon>
        <taxon>Laetiporus</taxon>
    </lineage>
</organism>
<sequence>MDSEGKLCFKDGKEFREIFDITSSSKKPPNGSGRKPVRRDMFKKVYPPRQAGDATVEQSWRERQMYQAFIDVVADNKLCPGYKFTSPADKGDKDDDTKQRVDVAMFKEVAPTDGAPHWGDQALWVEFKRDGAADPFKDNELAANKLKRSDTWAQLITYAARVFETQHRTHLYSILICGRTAYIMRWDRSGVIVTKGFNYITKAELLADFLISFAGMSPAQQGYDTTAELVEPGSADYELMDNAVTDCQLTAQYVKDYFIESLADDAPRWRLKVEGYIRPFLVGKPHFRSWGVFGRGTKGFVAYEAVERKFCWLKDTWRIDLLGMEKEGTIIIELEKEGVVNIPSVLCHGDVLHEVGDELVAQSTLAQKYLEDMREDALNVDNTKKAETKGRPGRPASRKAQRNSKISQRGAKQNQAYNQVAEASSSRQVTSIDNEFPQSDEQQEVAGKSSSSEQGEENGGSTSVAVQTSMGEQQARPGSSLHAHDAAHVGNSIAEENVNSSATTEQEAAQPSTSGQQHVTEEQDDSANHAGPQIPIRKYTHYRLVENEVGMRLEHFRSGVELVSATCDALIAHSQAFEKASRIHRDVSSNNIVIVLDPGNEDETQGLLCDWEFSKLVATDPAVERQRQINRTGTWQFQSAMVLLQPAKAVEVADELEAFYYVLLYNALRYLHNTCSDLPELMSGLFDLAVFSNNDYWCPTHKYLTVTSGQLKWLAQKIYFLPAKLPTGTQVDVDALSNEHPLNGILSTLLDWFKARYVVADADGKLNPPNYLRRAAAKASHPAPSLAPENDGDQAQKVQVAANLQAKWRRVATQSDLIAQNEAAQKRIKANTIVEQRDLARNLETHEAMISLLINTMAHKDWPTKDRAGDQLPGHSHGKVILHEETSHEPAPDPDAIATRTRQRKRSAHASVDDNSFDETDERPAKRRTKIPAPQFTRASSSRGTKRGASDDDGSDGPLEPPAKRARTSRTTAPASQLRNAPAASGSRTNRPRPASKPSSRTRKADISMPPPPVPADSRGSANAPAASRSRSSRSQAVQGHSPTNEAADVAITGARRSGRLSAKDKGKARAY</sequence>
<feature type="compositionally biased region" description="Polar residues" evidence="1">
    <location>
        <begin position="969"/>
        <end position="979"/>
    </location>
</feature>
<dbReference type="PANTHER" id="PTHR38248:SF2">
    <property type="entry name" value="FUNK1 11"/>
    <property type="match status" value="1"/>
</dbReference>
<accession>A0A165DDJ6</accession>
<evidence type="ECO:0000313" key="3">
    <source>
        <dbReference type="EMBL" id="KZT04636.1"/>
    </source>
</evidence>
<protein>
    <recommendedName>
        <fullName evidence="2">Fungal-type protein kinase domain-containing protein</fullName>
    </recommendedName>
</protein>
<name>A0A165DDJ6_9APHY</name>
<evidence type="ECO:0000256" key="1">
    <source>
        <dbReference type="SAM" id="MobiDB-lite"/>
    </source>
</evidence>
<dbReference type="EMBL" id="KV427635">
    <property type="protein sequence ID" value="KZT04636.1"/>
    <property type="molecule type" value="Genomic_DNA"/>
</dbReference>
<dbReference type="SUPFAM" id="SSF56112">
    <property type="entry name" value="Protein kinase-like (PK-like)"/>
    <property type="match status" value="1"/>
</dbReference>
<dbReference type="OrthoDB" id="5592585at2759"/>
<feature type="region of interest" description="Disordered" evidence="1">
    <location>
        <begin position="498"/>
        <end position="535"/>
    </location>
</feature>
<feature type="domain" description="Fungal-type protein kinase" evidence="2">
    <location>
        <begin position="144"/>
        <end position="665"/>
    </location>
</feature>
<feature type="compositionally biased region" description="Basic and acidic residues" evidence="1">
    <location>
        <begin position="1062"/>
        <end position="1072"/>
    </location>
</feature>
<dbReference type="AlphaFoldDB" id="A0A165DDJ6"/>
<evidence type="ECO:0000313" key="4">
    <source>
        <dbReference type="Proteomes" id="UP000076871"/>
    </source>
</evidence>
<reference evidence="3 4" key="1">
    <citation type="journal article" date="2016" name="Mol. Biol. Evol.">
        <title>Comparative Genomics of Early-Diverging Mushroom-Forming Fungi Provides Insights into the Origins of Lignocellulose Decay Capabilities.</title>
        <authorList>
            <person name="Nagy L.G."/>
            <person name="Riley R."/>
            <person name="Tritt A."/>
            <person name="Adam C."/>
            <person name="Daum C."/>
            <person name="Floudas D."/>
            <person name="Sun H."/>
            <person name="Yadav J.S."/>
            <person name="Pangilinan J."/>
            <person name="Larsson K.H."/>
            <person name="Matsuura K."/>
            <person name="Barry K."/>
            <person name="Labutti K."/>
            <person name="Kuo R."/>
            <person name="Ohm R.A."/>
            <person name="Bhattacharya S.S."/>
            <person name="Shirouzu T."/>
            <person name="Yoshinaga Y."/>
            <person name="Martin F.M."/>
            <person name="Grigoriev I.V."/>
            <person name="Hibbett D.S."/>
        </authorList>
    </citation>
    <scope>NUCLEOTIDE SEQUENCE [LARGE SCALE GENOMIC DNA]</scope>
    <source>
        <strain evidence="3 4">93-53</strain>
    </source>
</reference>
<feature type="region of interest" description="Disordered" evidence="1">
    <location>
        <begin position="20"/>
        <end position="57"/>
    </location>
</feature>
<dbReference type="Proteomes" id="UP000076871">
    <property type="component" value="Unassembled WGS sequence"/>
</dbReference>
<dbReference type="InParanoid" id="A0A165DDJ6"/>
<feature type="compositionally biased region" description="Low complexity" evidence="1">
    <location>
        <begin position="1018"/>
        <end position="1035"/>
    </location>
</feature>
<dbReference type="InterPro" id="IPR011009">
    <property type="entry name" value="Kinase-like_dom_sf"/>
</dbReference>
<evidence type="ECO:0000259" key="2">
    <source>
        <dbReference type="Pfam" id="PF17667"/>
    </source>
</evidence>